<dbReference type="GO" id="GO:0005975">
    <property type="term" value="P:carbohydrate metabolic process"/>
    <property type="evidence" value="ECO:0007669"/>
    <property type="project" value="UniProtKB-UniRule"/>
</dbReference>
<proteinExistence type="inferred from homology"/>
<dbReference type="GO" id="GO:0017057">
    <property type="term" value="F:6-phosphogluconolactonase activity"/>
    <property type="evidence" value="ECO:0007669"/>
    <property type="project" value="UniProtKB-UniRule"/>
</dbReference>
<evidence type="ECO:0000313" key="4">
    <source>
        <dbReference type="EMBL" id="KAG7338219.1"/>
    </source>
</evidence>
<keyword evidence="7" id="KW-1185">Reference proteome</keyword>
<dbReference type="EMBL" id="JAGRRH010000062">
    <property type="protein sequence ID" value="KAG7338219.1"/>
    <property type="molecule type" value="Genomic_DNA"/>
</dbReference>
<evidence type="ECO:0000313" key="5">
    <source>
        <dbReference type="EMBL" id="KAG7359364.1"/>
    </source>
</evidence>
<comment type="function">
    <text evidence="2">Hydrolysis of 6-phosphogluconolactone to 6-phosphogluconate.</text>
</comment>
<dbReference type="PANTHER" id="PTHR11054:SF22">
    <property type="entry name" value="6-PHOSPHOGLUCONOLACTONASE 3, CHLOROPLASTIC"/>
    <property type="match status" value="1"/>
</dbReference>
<dbReference type="EC" id="3.1.1.31" evidence="2"/>
<comment type="caution">
    <text evidence="5">The sequence shown here is derived from an EMBL/GenBank/DDBJ whole genome shotgun (WGS) entry which is preliminary data.</text>
</comment>
<accession>A0A9K3LCU0</accession>
<protein>
    <recommendedName>
        <fullName evidence="2">6-phosphogluconolactonase</fullName>
        <shortName evidence="2">6PGL</shortName>
        <ecNumber evidence="2">3.1.1.31</ecNumber>
    </recommendedName>
</protein>
<feature type="domain" description="Glucosamine/galactosamine-6-phosphate isomerase" evidence="3">
    <location>
        <begin position="18"/>
        <end position="256"/>
    </location>
</feature>
<gene>
    <name evidence="4" type="ORF">IV203_002624</name>
    <name evidence="6" type="ORF">IV203_025130</name>
    <name evidence="5" type="ORF">IV203_034462</name>
</gene>
<dbReference type="GO" id="GO:0006098">
    <property type="term" value="P:pentose-phosphate shunt"/>
    <property type="evidence" value="ECO:0007669"/>
    <property type="project" value="InterPro"/>
</dbReference>
<dbReference type="Proteomes" id="UP000693970">
    <property type="component" value="Unassembled WGS sequence"/>
</dbReference>
<comment type="similarity">
    <text evidence="1 2">Belongs to the glucosamine/galactosamine-6-phosphate isomerase family. 6-phosphogluconolactonase subfamily.</text>
</comment>
<evidence type="ECO:0000256" key="2">
    <source>
        <dbReference type="RuleBase" id="RU365095"/>
    </source>
</evidence>
<dbReference type="NCBIfam" id="TIGR01198">
    <property type="entry name" value="pgl"/>
    <property type="match status" value="1"/>
</dbReference>
<dbReference type="EMBL" id="JAGRRH010000008">
    <property type="protein sequence ID" value="KAG7365689.1"/>
    <property type="molecule type" value="Genomic_DNA"/>
</dbReference>
<evidence type="ECO:0000256" key="1">
    <source>
        <dbReference type="ARBA" id="ARBA00010662"/>
    </source>
</evidence>
<evidence type="ECO:0000313" key="7">
    <source>
        <dbReference type="Proteomes" id="UP000693970"/>
    </source>
</evidence>
<dbReference type="InterPro" id="IPR039104">
    <property type="entry name" value="6PGL"/>
</dbReference>
<comment type="catalytic activity">
    <reaction evidence="2">
        <text>6-phospho-D-glucono-1,5-lactone + H2O = 6-phospho-D-gluconate + H(+)</text>
        <dbReference type="Rhea" id="RHEA:12556"/>
        <dbReference type="ChEBI" id="CHEBI:15377"/>
        <dbReference type="ChEBI" id="CHEBI:15378"/>
        <dbReference type="ChEBI" id="CHEBI:57955"/>
        <dbReference type="ChEBI" id="CHEBI:58759"/>
        <dbReference type="EC" id="3.1.1.31"/>
    </reaction>
</comment>
<dbReference type="InterPro" id="IPR006148">
    <property type="entry name" value="Glc/Gal-6P_isomerase"/>
</dbReference>
<evidence type="ECO:0000259" key="3">
    <source>
        <dbReference type="Pfam" id="PF01182"/>
    </source>
</evidence>
<dbReference type="PANTHER" id="PTHR11054">
    <property type="entry name" value="6-PHOSPHOGLUCONOLACTONASE"/>
    <property type="match status" value="1"/>
</dbReference>
<evidence type="ECO:0000313" key="6">
    <source>
        <dbReference type="EMBL" id="KAG7365689.1"/>
    </source>
</evidence>
<reference evidence="5" key="2">
    <citation type="submission" date="2021-04" db="EMBL/GenBank/DDBJ databases">
        <authorList>
            <person name="Podell S."/>
        </authorList>
    </citation>
    <scope>NUCLEOTIDE SEQUENCE</scope>
    <source>
        <strain evidence="5">Hildebrandi</strain>
    </source>
</reference>
<reference evidence="5" key="1">
    <citation type="journal article" date="2021" name="Sci. Rep.">
        <title>Diploid genomic architecture of Nitzschia inconspicua, an elite biomass production diatom.</title>
        <authorList>
            <person name="Oliver A."/>
            <person name="Podell S."/>
            <person name="Pinowska A."/>
            <person name="Traller J.C."/>
            <person name="Smith S.R."/>
            <person name="McClure R."/>
            <person name="Beliaev A."/>
            <person name="Bohutskyi P."/>
            <person name="Hill E.A."/>
            <person name="Rabines A."/>
            <person name="Zheng H."/>
            <person name="Allen L.Z."/>
            <person name="Kuo A."/>
            <person name="Grigoriev I.V."/>
            <person name="Allen A.E."/>
            <person name="Hazlebeck D."/>
            <person name="Allen E.E."/>
        </authorList>
    </citation>
    <scope>NUCLEOTIDE SEQUENCE</scope>
    <source>
        <strain evidence="5">Hildebrandi</strain>
    </source>
</reference>
<name>A0A9K3LCU0_9STRA</name>
<dbReference type="InterPro" id="IPR005900">
    <property type="entry name" value="6-phosphogluconolactonase_DevB"/>
</dbReference>
<dbReference type="OrthoDB" id="432544at2759"/>
<keyword evidence="2" id="KW-0378">Hydrolase</keyword>
<organism evidence="5 7">
    <name type="scientific">Nitzschia inconspicua</name>
    <dbReference type="NCBI Taxonomy" id="303405"/>
    <lineage>
        <taxon>Eukaryota</taxon>
        <taxon>Sar</taxon>
        <taxon>Stramenopiles</taxon>
        <taxon>Ochrophyta</taxon>
        <taxon>Bacillariophyta</taxon>
        <taxon>Bacillariophyceae</taxon>
        <taxon>Bacillariophycidae</taxon>
        <taxon>Bacillariales</taxon>
        <taxon>Bacillariaceae</taxon>
        <taxon>Nitzschia</taxon>
    </lineage>
</organism>
<dbReference type="EMBL" id="JAGRRH010000013">
    <property type="protein sequence ID" value="KAG7359364.1"/>
    <property type="molecule type" value="Genomic_DNA"/>
</dbReference>
<dbReference type="CDD" id="cd01400">
    <property type="entry name" value="6PGL"/>
    <property type="match status" value="1"/>
</dbReference>
<sequence length="323" mass="34993">MSSSSTCSAPPRLLVAETKADVGPALNNVIVSMAQTAIQDRGMFTIALSGGSLPTFLTELPKAFTDANIDPQWDRWHVLLADERCVPLESEDSNMGAIQNEFLQYTTIPSSQVYGIDPSLVQPNAVDPINVELIAKEYETKLLQVLAGKTTDTTTTTTTTPTTTTTIKDNRKSTLLLDLAVLGFGPDGHTCSLFPNHPLLEETNQFVASIDDSPKPPPERITLTFPMLNSNTRHVVFCGAGTSKQEVVQKVFVTATKNDHQDTTTGTSTCTCTSNSSSVTEYQVEMASPPPYPCAMVQPLESLTWIIDQDAMGTGTWNQGEEE</sequence>
<comment type="pathway">
    <text evidence="2">Carbohydrate degradation; pentose phosphate pathway; D-ribulose 5-phosphate from D-glucose 6-phosphate (oxidative stage): step 2/3.</text>
</comment>
<dbReference type="AlphaFoldDB" id="A0A9K3LCU0"/>
<dbReference type="Pfam" id="PF01182">
    <property type="entry name" value="Glucosamine_iso"/>
    <property type="match status" value="1"/>
</dbReference>